<dbReference type="PRINTS" id="PR00371">
    <property type="entry name" value="FPNCR"/>
</dbReference>
<reference evidence="16" key="1">
    <citation type="submission" date="2019-03" db="EMBL/GenBank/DDBJ databases">
        <title>Improved annotation for the trematode Fasciola hepatica.</title>
        <authorList>
            <person name="Choi Y.-J."/>
            <person name="Martin J."/>
            <person name="Mitreva M."/>
        </authorList>
    </citation>
    <scope>NUCLEOTIDE SEQUENCE [LARGE SCALE GENOMIC DNA]</scope>
</reference>
<accession>A0A4E0R839</accession>
<dbReference type="PROSITE" id="PS50902">
    <property type="entry name" value="FLAVODOXIN_LIKE"/>
    <property type="match status" value="1"/>
</dbReference>
<dbReference type="SUPFAM" id="SSF63380">
    <property type="entry name" value="Riboflavin synthase domain-like"/>
    <property type="match status" value="1"/>
</dbReference>
<dbReference type="GO" id="GO:0005789">
    <property type="term" value="C:endoplasmic reticulum membrane"/>
    <property type="evidence" value="ECO:0007669"/>
    <property type="project" value="UniProtKB-SubCell"/>
</dbReference>
<dbReference type="PIRSF" id="PIRSF000208">
    <property type="entry name" value="P450R"/>
    <property type="match status" value="1"/>
</dbReference>
<dbReference type="GO" id="GO:0009725">
    <property type="term" value="P:response to hormone"/>
    <property type="evidence" value="ECO:0007669"/>
    <property type="project" value="TreeGrafter"/>
</dbReference>
<evidence type="ECO:0000256" key="6">
    <source>
        <dbReference type="ARBA" id="ARBA00022824"/>
    </source>
</evidence>
<feature type="domain" description="FAD-binding FR-type" evidence="15">
    <location>
        <begin position="261"/>
        <end position="507"/>
    </location>
</feature>
<dbReference type="GO" id="GO:0050660">
    <property type="term" value="F:flavin adenine dinucleotide binding"/>
    <property type="evidence" value="ECO:0007669"/>
    <property type="project" value="TreeGrafter"/>
</dbReference>
<dbReference type="Pfam" id="PF00258">
    <property type="entry name" value="Flavodoxin_1"/>
    <property type="match status" value="1"/>
</dbReference>
<keyword evidence="17" id="KW-1185">Reference proteome</keyword>
<sequence length="665" mass="74945">MQVTAVDVVFVGIGLFLAMLYIYRFFLDKRKQKTARVVPEFEASRVVEIMHQENLRVIIFYGSQTRTAEQFAIELNCVLHEHGIPCLTLNLSRVNGTLFTELCNIVDLVVIFVVSTYGEGDPPDDAQPFVHWLEQNNTELRKLNYTVFGLGNSMYTHYNACGKLIDRSLRKLGARRFYPLGLGDELFGLESSFMDWQTGLIGRLLEHFLLDLETVSSPFFSKRTYKSVPVGRSLLSKTAWYTGEPKVLGSYDKQIPPFNADNPFLAPVRENKELHTSGPRSCRHIELDLCGSGIRYETGDHVALLPQNPRGLVDRLGALLNIDLDHPISFVANAFLNPRQQPFPCPCTYRTAFTHYVDITGPPRMNLLRIASSFAKDTDESERLLLLGSNTPAGKNLYSQWIIGERRSIVDILEEFKSLMIPADVLLERLARLKPRLYSISSSSKVHPSTIHLVCAVVQEQTPAGRFFHGLVSTTLAGLVVSPHNACGDHNVPRLPIYVRSSRFHLPKSSRIPVIMIAAGTGLAPFRAFIQERSVHAKQTGQVATMTLFFGCRRRSEDYIYAEELEKAHRSGHLKLYLAFSRDAADGSKVYVQDRILEAADDIWQLLEQQHAHIYICGSAQTMARDVHTCLVNLVQSQGSLAISAAEEYMNQLRINGRYHLDTWS</sequence>
<evidence type="ECO:0000313" key="16">
    <source>
        <dbReference type="EMBL" id="THD23105.1"/>
    </source>
</evidence>
<dbReference type="InterPro" id="IPR003097">
    <property type="entry name" value="CysJ-like_FAD-binding"/>
</dbReference>
<evidence type="ECO:0000256" key="5">
    <source>
        <dbReference type="ARBA" id="ARBA00022692"/>
    </source>
</evidence>
<keyword evidence="8 12" id="KW-0521">NADP</keyword>
<keyword evidence="6 12" id="KW-0256">Endoplasmic reticulum</keyword>
<name>A0A4E0R839_FASHE</name>
<dbReference type="PRINTS" id="PR00369">
    <property type="entry name" value="FLAVODOXIN"/>
</dbReference>
<evidence type="ECO:0000259" key="15">
    <source>
        <dbReference type="PROSITE" id="PS51384"/>
    </source>
</evidence>
<evidence type="ECO:0000256" key="3">
    <source>
        <dbReference type="ARBA" id="ARBA00022630"/>
    </source>
</evidence>
<dbReference type="Proteomes" id="UP000230066">
    <property type="component" value="Unassembled WGS sequence"/>
</dbReference>
<dbReference type="InterPro" id="IPR001433">
    <property type="entry name" value="OxRdtase_FAD/NAD-bd"/>
</dbReference>
<dbReference type="GO" id="GO:0006527">
    <property type="term" value="P:L-arginine catabolic process"/>
    <property type="evidence" value="ECO:0007669"/>
    <property type="project" value="TreeGrafter"/>
</dbReference>
<dbReference type="EMBL" id="JXXN02002332">
    <property type="protein sequence ID" value="THD23105.1"/>
    <property type="molecule type" value="Genomic_DNA"/>
</dbReference>
<dbReference type="GO" id="GO:0006809">
    <property type="term" value="P:nitric oxide biosynthetic process"/>
    <property type="evidence" value="ECO:0007669"/>
    <property type="project" value="TreeGrafter"/>
</dbReference>
<gene>
    <name evidence="16" type="ORF">D915_006063</name>
</gene>
<dbReference type="InterPro" id="IPR029039">
    <property type="entry name" value="Flavoprotein-like_sf"/>
</dbReference>
<feature type="domain" description="Flavodoxin-like" evidence="14">
    <location>
        <begin position="57"/>
        <end position="201"/>
    </location>
</feature>
<dbReference type="InterPro" id="IPR017938">
    <property type="entry name" value="Riboflavin_synthase-like_b-brl"/>
</dbReference>
<dbReference type="InterPro" id="IPR023208">
    <property type="entry name" value="P450R"/>
</dbReference>
<dbReference type="FunFam" id="3.40.50.80:FF:000001">
    <property type="entry name" value="NADPH--cytochrome P450 reductase 1"/>
    <property type="match status" value="1"/>
</dbReference>
<dbReference type="PANTHER" id="PTHR19384">
    <property type="entry name" value="NITRIC OXIDE SYNTHASE-RELATED"/>
    <property type="match status" value="1"/>
</dbReference>
<evidence type="ECO:0000259" key="14">
    <source>
        <dbReference type="PROSITE" id="PS50902"/>
    </source>
</evidence>
<dbReference type="InterPro" id="IPR001094">
    <property type="entry name" value="Flavdoxin-like"/>
</dbReference>
<comment type="similarity">
    <text evidence="12">In the C-terminal section; belongs to the flavoprotein pyridine nucleotide cytochrome reductase family.</text>
</comment>
<comment type="function">
    <text evidence="12">This enzyme is required for electron transfer from NADP to cytochrome P450.</text>
</comment>
<dbReference type="Pfam" id="PF00175">
    <property type="entry name" value="NAD_binding_1"/>
    <property type="match status" value="1"/>
</dbReference>
<evidence type="ECO:0000256" key="13">
    <source>
        <dbReference type="SAM" id="Phobius"/>
    </source>
</evidence>
<dbReference type="InterPro" id="IPR008254">
    <property type="entry name" value="Flavodoxin/NO_synth"/>
</dbReference>
<evidence type="ECO:0000256" key="10">
    <source>
        <dbReference type="ARBA" id="ARBA00023002"/>
    </source>
</evidence>
<dbReference type="InterPro" id="IPR017927">
    <property type="entry name" value="FAD-bd_FR_type"/>
</dbReference>
<dbReference type="FunFam" id="1.20.990.10:FF:000001">
    <property type="entry name" value="NADPH--cytochrome P450 reductase"/>
    <property type="match status" value="1"/>
</dbReference>
<proteinExistence type="inferred from homology"/>
<dbReference type="SUPFAM" id="SSF52218">
    <property type="entry name" value="Flavoproteins"/>
    <property type="match status" value="1"/>
</dbReference>
<keyword evidence="5 13" id="KW-0812">Transmembrane</keyword>
<keyword evidence="3" id="KW-0285">Flavoprotein</keyword>
<dbReference type="PROSITE" id="PS51384">
    <property type="entry name" value="FAD_FR"/>
    <property type="match status" value="1"/>
</dbReference>
<dbReference type="Gene3D" id="3.40.50.80">
    <property type="entry name" value="Nucleotide-binding domain of ferredoxin-NADP reductase (FNR) module"/>
    <property type="match status" value="1"/>
</dbReference>
<keyword evidence="9 13" id="KW-1133">Transmembrane helix</keyword>
<dbReference type="Gene3D" id="1.20.990.10">
    <property type="entry name" value="NADPH-cytochrome p450 Reductase, Chain A, domain 3"/>
    <property type="match status" value="1"/>
</dbReference>
<evidence type="ECO:0000256" key="12">
    <source>
        <dbReference type="PIRNR" id="PIRNR000208"/>
    </source>
</evidence>
<dbReference type="GO" id="GO:0005886">
    <property type="term" value="C:plasma membrane"/>
    <property type="evidence" value="ECO:0007669"/>
    <property type="project" value="TreeGrafter"/>
</dbReference>
<comment type="caution">
    <text evidence="16">The sequence shown here is derived from an EMBL/GenBank/DDBJ whole genome shotgun (WGS) entry which is preliminary data.</text>
</comment>
<dbReference type="GO" id="GO:0005634">
    <property type="term" value="C:nucleus"/>
    <property type="evidence" value="ECO:0007669"/>
    <property type="project" value="TreeGrafter"/>
</dbReference>
<keyword evidence="7" id="KW-0274">FAD</keyword>
<dbReference type="GO" id="GO:0005829">
    <property type="term" value="C:cytosol"/>
    <property type="evidence" value="ECO:0007669"/>
    <property type="project" value="TreeGrafter"/>
</dbReference>
<dbReference type="GO" id="GO:0003958">
    <property type="term" value="F:NADPH-hemoprotein reductase activity"/>
    <property type="evidence" value="ECO:0007669"/>
    <property type="project" value="UniProtKB-EC"/>
</dbReference>
<dbReference type="AlphaFoldDB" id="A0A4E0R839"/>
<keyword evidence="4" id="KW-0288">FMN</keyword>
<keyword evidence="11 12" id="KW-0472">Membrane</keyword>
<evidence type="ECO:0000256" key="7">
    <source>
        <dbReference type="ARBA" id="ARBA00022827"/>
    </source>
</evidence>
<dbReference type="GO" id="GO:0032496">
    <property type="term" value="P:response to lipopolysaccharide"/>
    <property type="evidence" value="ECO:0007669"/>
    <property type="project" value="TreeGrafter"/>
</dbReference>
<evidence type="ECO:0000256" key="1">
    <source>
        <dbReference type="ARBA" id="ARBA00001917"/>
    </source>
</evidence>
<comment type="cofactor">
    <cofactor evidence="1">
        <name>FMN</name>
        <dbReference type="ChEBI" id="CHEBI:58210"/>
    </cofactor>
</comment>
<dbReference type="Gene3D" id="2.40.30.10">
    <property type="entry name" value="Translation factors"/>
    <property type="match status" value="1"/>
</dbReference>
<dbReference type="InterPro" id="IPR001709">
    <property type="entry name" value="Flavoprot_Pyr_Nucl_cyt_Rdtase"/>
</dbReference>
<dbReference type="EC" id="1.6.2.4" evidence="12"/>
<evidence type="ECO:0000256" key="8">
    <source>
        <dbReference type="ARBA" id="ARBA00022857"/>
    </source>
</evidence>
<dbReference type="SUPFAM" id="SSF52343">
    <property type="entry name" value="Ferredoxin reductase-like, C-terminal NADP-linked domain"/>
    <property type="match status" value="1"/>
</dbReference>
<dbReference type="Gene3D" id="3.40.50.360">
    <property type="match status" value="1"/>
</dbReference>
<dbReference type="GO" id="GO:0010181">
    <property type="term" value="F:FMN binding"/>
    <property type="evidence" value="ECO:0007669"/>
    <property type="project" value="InterPro"/>
</dbReference>
<dbReference type="InterPro" id="IPR039261">
    <property type="entry name" value="FNR_nucleotide-bd"/>
</dbReference>
<keyword evidence="10 12" id="KW-0560">Oxidoreductase</keyword>
<dbReference type="InterPro" id="IPR023173">
    <property type="entry name" value="NADPH_Cyt_P450_Rdtase_alpha"/>
</dbReference>
<dbReference type="PANTHER" id="PTHR19384:SF76">
    <property type="entry name" value="NITRIC OXIDE SYNTHASE"/>
    <property type="match status" value="1"/>
</dbReference>
<comment type="catalytic activity">
    <reaction evidence="12">
        <text>2 oxidized [cytochrome P450] + NADPH = 2 reduced [cytochrome P450] + NADP(+) + H(+)</text>
        <dbReference type="Rhea" id="RHEA:24040"/>
        <dbReference type="Rhea" id="RHEA-COMP:14627"/>
        <dbReference type="Rhea" id="RHEA-COMP:14628"/>
        <dbReference type="ChEBI" id="CHEBI:15378"/>
        <dbReference type="ChEBI" id="CHEBI:55376"/>
        <dbReference type="ChEBI" id="CHEBI:57783"/>
        <dbReference type="ChEBI" id="CHEBI:58349"/>
        <dbReference type="ChEBI" id="CHEBI:60344"/>
        <dbReference type="EC" id="1.6.2.4"/>
    </reaction>
</comment>
<evidence type="ECO:0000256" key="2">
    <source>
        <dbReference type="ARBA" id="ARBA00001974"/>
    </source>
</evidence>
<dbReference type="Pfam" id="PF00667">
    <property type="entry name" value="FAD_binding_1"/>
    <property type="match status" value="1"/>
</dbReference>
<feature type="transmembrane region" description="Helical" evidence="13">
    <location>
        <begin position="6"/>
        <end position="26"/>
    </location>
</feature>
<comment type="subcellular location">
    <subcellularLocation>
        <location evidence="12">Endoplasmic reticulum membrane</location>
    </subcellularLocation>
</comment>
<evidence type="ECO:0000256" key="9">
    <source>
        <dbReference type="ARBA" id="ARBA00022989"/>
    </source>
</evidence>
<evidence type="ECO:0000256" key="11">
    <source>
        <dbReference type="ARBA" id="ARBA00023136"/>
    </source>
</evidence>
<protein>
    <recommendedName>
        <fullName evidence="12">NADPH--cytochrome P450 reductase</fullName>
        <ecNumber evidence="12">1.6.2.4</ecNumber>
    </recommendedName>
</protein>
<dbReference type="GO" id="GO:0004517">
    <property type="term" value="F:nitric-oxide synthase activity"/>
    <property type="evidence" value="ECO:0007669"/>
    <property type="project" value="TreeGrafter"/>
</dbReference>
<comment type="cofactor">
    <cofactor evidence="2">
        <name>FAD</name>
        <dbReference type="ChEBI" id="CHEBI:57692"/>
    </cofactor>
</comment>
<dbReference type="GO" id="GO:0007263">
    <property type="term" value="P:nitric oxide mediated signal transduction"/>
    <property type="evidence" value="ECO:0007669"/>
    <property type="project" value="TreeGrafter"/>
</dbReference>
<evidence type="ECO:0000256" key="4">
    <source>
        <dbReference type="ARBA" id="ARBA00022643"/>
    </source>
</evidence>
<organism evidence="16 17">
    <name type="scientific">Fasciola hepatica</name>
    <name type="common">Liver fluke</name>
    <dbReference type="NCBI Taxonomy" id="6192"/>
    <lineage>
        <taxon>Eukaryota</taxon>
        <taxon>Metazoa</taxon>
        <taxon>Spiralia</taxon>
        <taxon>Lophotrochozoa</taxon>
        <taxon>Platyhelminthes</taxon>
        <taxon>Trematoda</taxon>
        <taxon>Digenea</taxon>
        <taxon>Plagiorchiida</taxon>
        <taxon>Echinostomata</taxon>
        <taxon>Echinostomatoidea</taxon>
        <taxon>Fasciolidae</taxon>
        <taxon>Fasciola</taxon>
    </lineage>
</organism>
<evidence type="ECO:0000313" key="17">
    <source>
        <dbReference type="Proteomes" id="UP000230066"/>
    </source>
</evidence>